<dbReference type="SUPFAM" id="SSF52540">
    <property type="entry name" value="P-loop containing nucleoside triphosphate hydrolases"/>
    <property type="match status" value="1"/>
</dbReference>
<comment type="similarity">
    <text evidence="3">Belongs to the AFG1 ATPase family. ZapE subfamily.</text>
</comment>
<feature type="binding site" evidence="3">
    <location>
        <begin position="71"/>
        <end position="78"/>
    </location>
    <ligand>
        <name>ATP</name>
        <dbReference type="ChEBI" id="CHEBI:30616"/>
    </ligand>
</feature>
<dbReference type="PANTHER" id="PTHR12169">
    <property type="entry name" value="ATPASE N2B"/>
    <property type="match status" value="1"/>
</dbReference>
<comment type="subunit">
    <text evidence="3">Interacts with FtsZ.</text>
</comment>
<evidence type="ECO:0000313" key="4">
    <source>
        <dbReference type="EMBL" id="NLS12317.1"/>
    </source>
</evidence>
<dbReference type="GO" id="GO:0005524">
    <property type="term" value="F:ATP binding"/>
    <property type="evidence" value="ECO:0007669"/>
    <property type="project" value="UniProtKB-UniRule"/>
</dbReference>
<dbReference type="GO" id="GO:0005737">
    <property type="term" value="C:cytoplasm"/>
    <property type="evidence" value="ECO:0007669"/>
    <property type="project" value="UniProtKB-SubCell"/>
</dbReference>
<name>A0A7X8TPL4_9VIBR</name>
<dbReference type="HAMAP" id="MF_01919">
    <property type="entry name" value="ZapE"/>
    <property type="match status" value="1"/>
</dbReference>
<dbReference type="GO" id="GO:0016887">
    <property type="term" value="F:ATP hydrolysis activity"/>
    <property type="evidence" value="ECO:0007669"/>
    <property type="project" value="UniProtKB-UniRule"/>
</dbReference>
<sequence length="367" mass="42305">MTLLEKYQQDIQTSGFQYDKVQAQAIERLERLQRELTNYQDTPAPSRSLWQRVTGQSVEPTPAPKGIYFWGGVGRGKTYMMDLFFDALETPRKQRLHFHYFMYHVHQSLDELNDTVDPLDVVAAQFKQRVDVLCFDEFFVSDITDAMILATLVKALFAQGIVLVATSNIEPRGLYRNGLQRARFVPAIDLIEQHCEIMNIDSGIDYRLRTLAQAEIYHYPLDTAARQNLEQYYHQLVNQEHSVTKSIAIQRREIEVIAAGDGVLFASFKQLCQSARSANDYIEMARVYHTVLLADVTVMDSKEESAARRFIALVDEFYERNVTLIMSAEVALASLYQGQQLTFEFERCCSRLIEMQSHDYLAREHLA</sequence>
<dbReference type="GO" id="GO:0032153">
    <property type="term" value="C:cell division site"/>
    <property type="evidence" value="ECO:0007669"/>
    <property type="project" value="TreeGrafter"/>
</dbReference>
<dbReference type="GO" id="GO:0051301">
    <property type="term" value="P:cell division"/>
    <property type="evidence" value="ECO:0007669"/>
    <property type="project" value="UniProtKB-UniRule"/>
</dbReference>
<dbReference type="InterPro" id="IPR030870">
    <property type="entry name" value="ZapE"/>
</dbReference>
<evidence type="ECO:0000313" key="5">
    <source>
        <dbReference type="Proteomes" id="UP000535589"/>
    </source>
</evidence>
<protein>
    <recommendedName>
        <fullName evidence="3">Cell division protein ZapE</fullName>
    </recommendedName>
    <alternativeName>
        <fullName evidence="3">Z ring-associated protein ZapE</fullName>
    </alternativeName>
</protein>
<evidence type="ECO:0000256" key="2">
    <source>
        <dbReference type="ARBA" id="ARBA00022840"/>
    </source>
</evidence>
<keyword evidence="5" id="KW-1185">Reference proteome</keyword>
<dbReference type="NCBIfam" id="NF040713">
    <property type="entry name" value="ZapE"/>
    <property type="match status" value="1"/>
</dbReference>
<comment type="caution">
    <text evidence="4">The sequence shown here is derived from an EMBL/GenBank/DDBJ whole genome shotgun (WGS) entry which is preliminary data.</text>
</comment>
<comment type="subcellular location">
    <subcellularLocation>
        <location evidence="3">Cytoplasm</location>
    </subcellularLocation>
</comment>
<dbReference type="Gene3D" id="3.40.50.300">
    <property type="entry name" value="P-loop containing nucleotide triphosphate hydrolases"/>
    <property type="match status" value="1"/>
</dbReference>
<keyword evidence="3 4" id="KW-0132">Cell division</keyword>
<evidence type="ECO:0000256" key="3">
    <source>
        <dbReference type="HAMAP-Rule" id="MF_01919"/>
    </source>
</evidence>
<dbReference type="RefSeq" id="WP_168835425.1">
    <property type="nucleotide sequence ID" value="NZ_JABAIK010000004.1"/>
</dbReference>
<keyword evidence="3" id="KW-0378">Hydrolase</keyword>
<proteinExistence type="inferred from homology"/>
<dbReference type="EMBL" id="JABAIK010000004">
    <property type="protein sequence ID" value="NLS12317.1"/>
    <property type="molecule type" value="Genomic_DNA"/>
</dbReference>
<dbReference type="InterPro" id="IPR005654">
    <property type="entry name" value="ATPase_AFG1-like"/>
</dbReference>
<organism evidence="4 5">
    <name type="scientific">Vibrio agarilyticus</name>
    <dbReference type="NCBI Taxonomy" id="2726741"/>
    <lineage>
        <taxon>Bacteria</taxon>
        <taxon>Pseudomonadati</taxon>
        <taxon>Pseudomonadota</taxon>
        <taxon>Gammaproteobacteria</taxon>
        <taxon>Vibrionales</taxon>
        <taxon>Vibrionaceae</taxon>
        <taxon>Vibrio</taxon>
    </lineage>
</organism>
<dbReference type="Pfam" id="PF03969">
    <property type="entry name" value="AFG1_ATPase"/>
    <property type="match status" value="1"/>
</dbReference>
<keyword evidence="3" id="KW-0963">Cytoplasm</keyword>
<keyword evidence="1 3" id="KW-0547">Nucleotide-binding</keyword>
<dbReference type="InterPro" id="IPR027417">
    <property type="entry name" value="P-loop_NTPase"/>
</dbReference>
<comment type="function">
    <text evidence="3">Reduces the stability of FtsZ polymers in the presence of ATP.</text>
</comment>
<gene>
    <name evidence="3" type="primary">zapE</name>
    <name evidence="4" type="ORF">HGP28_05325</name>
</gene>
<reference evidence="4 5" key="1">
    <citation type="submission" date="2020-04" db="EMBL/GenBank/DDBJ databases">
        <title>Vibrio sp. SM6, a novel species isolated from seawater.</title>
        <authorList>
            <person name="Wang X."/>
        </authorList>
    </citation>
    <scope>NUCLEOTIDE SEQUENCE [LARGE SCALE GENOMIC DNA]</scope>
    <source>
        <strain evidence="4 5">SM6</strain>
    </source>
</reference>
<dbReference type="AlphaFoldDB" id="A0A7X8TPL4"/>
<evidence type="ECO:0000256" key="1">
    <source>
        <dbReference type="ARBA" id="ARBA00022741"/>
    </source>
</evidence>
<dbReference type="PANTHER" id="PTHR12169:SF6">
    <property type="entry name" value="AFG1-LIKE ATPASE"/>
    <property type="match status" value="1"/>
</dbReference>
<dbReference type="Proteomes" id="UP000535589">
    <property type="component" value="Unassembled WGS sequence"/>
</dbReference>
<keyword evidence="3" id="KW-0131">Cell cycle</keyword>
<accession>A0A7X8TPL4</accession>
<keyword evidence="2 3" id="KW-0067">ATP-binding</keyword>